<dbReference type="RefSeq" id="XP_065662827.1">
    <property type="nucleotide sequence ID" value="XM_065806755.1"/>
</dbReference>
<dbReference type="Proteomes" id="UP001652625">
    <property type="component" value="Chromosome 09"/>
</dbReference>
<name>A0ABM4CLZ0_HYDVU</name>
<gene>
    <name evidence="3" type="primary">LOC136085448</name>
</gene>
<feature type="region of interest" description="Disordered" evidence="1">
    <location>
        <begin position="26"/>
        <end position="100"/>
    </location>
</feature>
<evidence type="ECO:0000256" key="1">
    <source>
        <dbReference type="SAM" id="MobiDB-lite"/>
    </source>
</evidence>
<evidence type="ECO:0000313" key="3">
    <source>
        <dbReference type="RefSeq" id="XP_065662827.1"/>
    </source>
</evidence>
<proteinExistence type="predicted"/>
<accession>A0ABM4CLZ0</accession>
<reference evidence="3" key="1">
    <citation type="submission" date="2025-08" db="UniProtKB">
        <authorList>
            <consortium name="RefSeq"/>
        </authorList>
    </citation>
    <scope>IDENTIFICATION</scope>
</reference>
<evidence type="ECO:0000313" key="2">
    <source>
        <dbReference type="Proteomes" id="UP001652625"/>
    </source>
</evidence>
<keyword evidence="2" id="KW-1185">Reference proteome</keyword>
<feature type="compositionally biased region" description="Basic and acidic residues" evidence="1">
    <location>
        <begin position="31"/>
        <end position="40"/>
    </location>
</feature>
<sequence>MSTYAEKGGGKERLKHIACLARQRERKFRARSKESAEQRASRLKKRKERYVKARAAETEEGRGKREMKEKKEKEAAWKYKSDAEKKAQKRQHELKATGNDPKQLKLTAGLASVQVPQIQRKAGTSFTATENVELTSTSIVNITSKPIIKTEPITEISDQSSVQETDNHQDAIIAADKRAELQYSETFRNRNITETERVSVEMGNYKVPVTAAVDLTLSEKVIRSN</sequence>
<feature type="compositionally biased region" description="Basic and acidic residues" evidence="1">
    <location>
        <begin position="50"/>
        <end position="95"/>
    </location>
</feature>
<dbReference type="GeneID" id="136085448"/>
<protein>
    <submittedName>
        <fullName evidence="3">Uncharacterized protein LOC136085448</fullName>
    </submittedName>
</protein>
<organism evidence="2 3">
    <name type="scientific">Hydra vulgaris</name>
    <name type="common">Hydra</name>
    <name type="synonym">Hydra attenuata</name>
    <dbReference type="NCBI Taxonomy" id="6087"/>
    <lineage>
        <taxon>Eukaryota</taxon>
        <taxon>Metazoa</taxon>
        <taxon>Cnidaria</taxon>
        <taxon>Hydrozoa</taxon>
        <taxon>Hydroidolina</taxon>
        <taxon>Anthoathecata</taxon>
        <taxon>Aplanulata</taxon>
        <taxon>Hydridae</taxon>
        <taxon>Hydra</taxon>
    </lineage>
</organism>